<dbReference type="SUPFAM" id="SSF51126">
    <property type="entry name" value="Pectin lyase-like"/>
    <property type="match status" value="2"/>
</dbReference>
<dbReference type="InterPro" id="IPR036709">
    <property type="entry name" value="Autotransporte_beta_dom_sf"/>
</dbReference>
<dbReference type="Gene3D" id="3.90.70.10">
    <property type="entry name" value="Cysteine proteinases"/>
    <property type="match status" value="1"/>
</dbReference>
<dbReference type="PANTHER" id="PTHR35037:SF3">
    <property type="entry name" value="C-TERMINAL REGION OF AIDA-LIKE PROTEIN"/>
    <property type="match status" value="1"/>
</dbReference>
<dbReference type="KEGG" id="agl:PYTT_0250"/>
<evidence type="ECO:0000259" key="3">
    <source>
        <dbReference type="PROSITE" id="PS51208"/>
    </source>
</evidence>
<feature type="chain" id="PRO_5014266573" evidence="2">
    <location>
        <begin position="24"/>
        <end position="1372"/>
    </location>
</feature>
<dbReference type="PROSITE" id="PS51208">
    <property type="entry name" value="AUTOTRANSPORTER"/>
    <property type="match status" value="1"/>
</dbReference>
<evidence type="ECO:0000256" key="1">
    <source>
        <dbReference type="ARBA" id="ARBA00022729"/>
    </source>
</evidence>
<keyword evidence="4" id="KW-0456">Lyase</keyword>
<dbReference type="SUPFAM" id="SSF54001">
    <property type="entry name" value="Cysteine proteinases"/>
    <property type="match status" value="1"/>
</dbReference>
<dbReference type="SMART" id="SM00869">
    <property type="entry name" value="Autotransporter"/>
    <property type="match status" value="1"/>
</dbReference>
<dbReference type="Gene3D" id="2.160.20.20">
    <property type="match status" value="1"/>
</dbReference>
<keyword evidence="5" id="KW-1185">Reference proteome</keyword>
<dbReference type="Proteomes" id="UP000176204">
    <property type="component" value="Chromosome I"/>
</dbReference>
<organism evidence="4 5">
    <name type="scientific">Akkermansia glycaniphila</name>
    <dbReference type="NCBI Taxonomy" id="1679444"/>
    <lineage>
        <taxon>Bacteria</taxon>
        <taxon>Pseudomonadati</taxon>
        <taxon>Verrucomicrobiota</taxon>
        <taxon>Verrucomicrobiia</taxon>
        <taxon>Verrucomicrobiales</taxon>
        <taxon>Akkermansiaceae</taxon>
        <taxon>Akkermansia</taxon>
    </lineage>
</organism>
<dbReference type="RefSeq" id="WP_067772559.1">
    <property type="nucleotide sequence ID" value="NZ_LIGX01000002.1"/>
</dbReference>
<dbReference type="InterPro" id="IPR013425">
    <property type="entry name" value="Autotrns_rpt"/>
</dbReference>
<dbReference type="PATRIC" id="fig|1679444.3.peg.424"/>
<dbReference type="Gene3D" id="2.40.128.130">
    <property type="entry name" value="Autotransporter beta-domain"/>
    <property type="match status" value="1"/>
</dbReference>
<feature type="domain" description="Autotransporter" evidence="3">
    <location>
        <begin position="1085"/>
        <end position="1372"/>
    </location>
</feature>
<protein>
    <submittedName>
        <fullName evidence="4">Pectin lyase fold/virulence factor</fullName>
    </submittedName>
</protein>
<dbReference type="InterPro" id="IPR038765">
    <property type="entry name" value="Papain-like_cys_pep_sf"/>
</dbReference>
<dbReference type="InterPro" id="IPR012332">
    <property type="entry name" value="Autotransporter_pectin_lyase_C"/>
</dbReference>
<name>A0A1C7PEL6_9BACT</name>
<dbReference type="STRING" id="1679444.PYTT_0250"/>
<dbReference type="PANTHER" id="PTHR35037">
    <property type="entry name" value="C-TERMINAL REGION OF AIDA-LIKE PROTEIN"/>
    <property type="match status" value="1"/>
</dbReference>
<dbReference type="OrthoDB" id="199709at2"/>
<evidence type="ECO:0000313" key="4">
    <source>
        <dbReference type="EMBL" id="SEH72472.1"/>
    </source>
</evidence>
<sequence>MKLHLPIGLRAALLALVALPLSATPVFVDGVTQTSGFYDINKTWNRDPNFPDNELCWAASCSNVIQFWQDKYGVFYEGKDPLIHGTAVAGDWSRSNIFTAFKQSFVDDGGNGYFGYAWWLRGSTPQFPNMRPNTAVSTSFFSKYYANADSCSVFLTMQELNQRQMVNGLTTNMPKYGPASIGVVWVQQIGDVAGNWGGHAMTIWGYELNNDGTLGKLFIADSDDEPAQGGQPTRARMHEFTIQNQNGYYWINYDGTIGRIEEFIFLRTAPVLESMYTEYSANTLVWSGGANAWSLNKTSDLPTAAAGWTADAKNKAYNSYYTDGRDVLFAGNGAGDVTLTGRLSPKSVKVDSASDYAFIGSGSLNGAMKLTKQGAGTLTLNMANSYTGGTDLNGGTLVVKNANALGTGALTMNGGILDIGGTGTLGSVTVASLDASSGYFKFDLSGADGKSDLLNVTGTLAVNGTVKLILSNVGGAYMPGFYSLMSYGQLQGDLSLLLPDPVIGFDFGVSSTNNRIILSVSTNGESADDLVWKTGNRIWSIGDDGGMDVLTYQNGMDVNIGLYRHIEVGEEVSPLSTLVDCDHDILMDGAGHIAGSGQLTKAGVGTLTIETNNTYTGGTLLKGGMLVAVAESALGSGNITIEAGALDLRDHTLSNKMSILGEATLYGVSQYMGDVTIDQGAAALTVSGPMQASTLTLKEGTINADGDHSVLTAGSYNMSQGVVNIELAGAGALTKVSDGAVTLNGANSYAGGTTMNGGTLIAGNDKAFGTGGIVATQGALKLNSKAVSNDLAVRGGKVSLSGAELYSGNVSVNSGELSVAYGTLMNSLTTTSGTVTLLDKKAVSPVLQSMGILPMSDAASETAALGLMSGGVIDANSRLNFTMPTQADATPFIVTGGNLRVEGGKFHFAKSGEQFYSQTPEHVVQVLAAPVDGGSITLAGKVDVEYDSMLYKFYQKDSIAVSYNASTGVLELTADRNTGDFYADHAINPTLDSVSTTGGKLLDRALQAKDPQKNDPNSALAKIMDSVDGNLTSQSFSAASQTLAALAGSTTTALSSAYTQALSTQMFAIRNRMTTMGAGEGCVPSELPYCNMWFNADGSHLKLDSDGREAGYTLNSWGGTLGVDCDFSERITAGAAFSVQSGDLSSSAAESAKGDLDSFYVNLFLRAQVKRWGHAFILTGSRANMSLDRSFSVGSDYYTSRGTTNGTAIGAMYELSYDIPLDVESRTLPMLQPLLNVSWTSSSVDAYSETGLGDAGLHVGKQDVSFATIGLGARYLADVGHNIFNRKGIFEARAMLLQDMGDRRGEADVAMLAAPSQAFGVRGAEPGSTRIEVGAGLTIPAGMNSDVFVNANAEFCSGATGVSGAVGYRYQF</sequence>
<dbReference type="InterPro" id="IPR051551">
    <property type="entry name" value="Autotransporter_adhesion"/>
</dbReference>
<dbReference type="Pfam" id="PF03797">
    <property type="entry name" value="Autotransporter"/>
    <property type="match status" value="1"/>
</dbReference>
<dbReference type="InterPro" id="IPR011050">
    <property type="entry name" value="Pectin_lyase_fold/virulence"/>
</dbReference>
<proteinExistence type="predicted"/>
<evidence type="ECO:0000313" key="5">
    <source>
        <dbReference type="Proteomes" id="UP000176204"/>
    </source>
</evidence>
<feature type="signal peptide" evidence="2">
    <location>
        <begin position="1"/>
        <end position="23"/>
    </location>
</feature>
<reference evidence="5" key="1">
    <citation type="submission" date="2016-09" db="EMBL/GenBank/DDBJ databases">
        <authorList>
            <person name="Koehorst J."/>
        </authorList>
    </citation>
    <scope>NUCLEOTIDE SEQUENCE [LARGE SCALE GENOMIC DNA]</scope>
</reference>
<keyword evidence="1 2" id="KW-0732">Signal</keyword>
<dbReference type="GO" id="GO:0016829">
    <property type="term" value="F:lyase activity"/>
    <property type="evidence" value="ECO:0007669"/>
    <property type="project" value="UniProtKB-KW"/>
</dbReference>
<evidence type="ECO:0000256" key="2">
    <source>
        <dbReference type="SAM" id="SignalP"/>
    </source>
</evidence>
<accession>A0A1C7PEL6</accession>
<gene>
    <name evidence="4" type="ORF">PYTT_0250</name>
</gene>
<dbReference type="InterPro" id="IPR005546">
    <property type="entry name" value="Autotransporte_beta"/>
</dbReference>
<dbReference type="NCBIfam" id="TIGR02601">
    <property type="entry name" value="autotrns_rpt"/>
    <property type="match status" value="3"/>
</dbReference>
<dbReference type="Pfam" id="PF12951">
    <property type="entry name" value="PATR"/>
    <property type="match status" value="3"/>
</dbReference>
<dbReference type="SUPFAM" id="SSF103515">
    <property type="entry name" value="Autotransporter"/>
    <property type="match status" value="1"/>
</dbReference>
<dbReference type="EMBL" id="LT629973">
    <property type="protein sequence ID" value="SEH72472.1"/>
    <property type="molecule type" value="Genomic_DNA"/>
</dbReference>